<sequence length="284" mass="31622">MKRGAIFLTAVLLAVFAAASGSAETTLEKINRTGALVVGTRTGSPPFGFYNRQNEWVGFSIDLARLIHQKVEQKLGKPVKFELKETVPATRIPLLSSGAVDLIAGTMTITRARRESVDFSTPFFVTGAQLLVKKDSRIRSLKDLAGKRLGAQQGSTNERIVREKWPKIRLVVFQDQPAAFTALSQGKIDAYTNDGVQLAGLKAKAPNPGNYQVVGDFFSYEPYGMAMRRDDPDFRLLVDVALMEAIEEGEYFRLYEKWFGPKGEVPYPLSPEVRVFLKYLVLPR</sequence>
<dbReference type="Pfam" id="PF00497">
    <property type="entry name" value="SBP_bac_3"/>
    <property type="match status" value="1"/>
</dbReference>
<evidence type="ECO:0000313" key="7">
    <source>
        <dbReference type="EMBL" id="MBI3013967.1"/>
    </source>
</evidence>
<evidence type="ECO:0000313" key="8">
    <source>
        <dbReference type="Proteomes" id="UP000741360"/>
    </source>
</evidence>
<reference evidence="7" key="1">
    <citation type="submission" date="2020-07" db="EMBL/GenBank/DDBJ databases">
        <title>Huge and variable diversity of episymbiotic CPR bacteria and DPANN archaea in groundwater ecosystems.</title>
        <authorList>
            <person name="He C.Y."/>
            <person name="Keren R."/>
            <person name="Whittaker M."/>
            <person name="Farag I.F."/>
            <person name="Doudna J."/>
            <person name="Cate J.H.D."/>
            <person name="Banfield J.F."/>
        </authorList>
    </citation>
    <scope>NUCLEOTIDE SEQUENCE</scope>
    <source>
        <strain evidence="7">NC_groundwater_717_Ag_S-0.2um_59_8</strain>
    </source>
</reference>
<dbReference type="PANTHER" id="PTHR30085">
    <property type="entry name" value="AMINO ACID ABC TRANSPORTER PERMEASE"/>
    <property type="match status" value="1"/>
</dbReference>
<gene>
    <name evidence="7" type="ORF">HYY65_02620</name>
</gene>
<protein>
    <submittedName>
        <fullName evidence="7">ABC transporter substrate-binding protein</fullName>
    </submittedName>
</protein>
<keyword evidence="2" id="KW-0813">Transport</keyword>
<comment type="caution">
    <text evidence="7">The sequence shown here is derived from an EMBL/GenBank/DDBJ whole genome shotgun (WGS) entry which is preliminary data.</text>
</comment>
<name>A0A932GNF5_UNCTE</name>
<organism evidence="7 8">
    <name type="scientific">Tectimicrobiota bacterium</name>
    <dbReference type="NCBI Taxonomy" id="2528274"/>
    <lineage>
        <taxon>Bacteria</taxon>
        <taxon>Pseudomonadati</taxon>
        <taxon>Nitrospinota/Tectimicrobiota group</taxon>
        <taxon>Candidatus Tectimicrobiota</taxon>
    </lineage>
</organism>
<evidence type="ECO:0000259" key="5">
    <source>
        <dbReference type="SMART" id="SM00062"/>
    </source>
</evidence>
<dbReference type="InterPro" id="IPR001638">
    <property type="entry name" value="Solute-binding_3/MltF_N"/>
</dbReference>
<evidence type="ECO:0000256" key="3">
    <source>
        <dbReference type="ARBA" id="ARBA00022729"/>
    </source>
</evidence>
<accession>A0A932GNF5</accession>
<dbReference type="EMBL" id="JACPSX010000044">
    <property type="protein sequence ID" value="MBI3013967.1"/>
    <property type="molecule type" value="Genomic_DNA"/>
</dbReference>
<evidence type="ECO:0000256" key="2">
    <source>
        <dbReference type="ARBA" id="ARBA00022448"/>
    </source>
</evidence>
<dbReference type="InterPro" id="IPR051455">
    <property type="entry name" value="Bact_solute-bind_prot3"/>
</dbReference>
<dbReference type="CDD" id="cd13689">
    <property type="entry name" value="PBP2_BsGlnH"/>
    <property type="match status" value="1"/>
</dbReference>
<feature type="domain" description="Solute-binding protein family 3/N-terminal" evidence="5">
    <location>
        <begin position="35"/>
        <end position="262"/>
    </location>
</feature>
<dbReference type="Gene3D" id="3.40.190.10">
    <property type="entry name" value="Periplasmic binding protein-like II"/>
    <property type="match status" value="2"/>
</dbReference>
<dbReference type="GO" id="GO:0005576">
    <property type="term" value="C:extracellular region"/>
    <property type="evidence" value="ECO:0007669"/>
    <property type="project" value="TreeGrafter"/>
</dbReference>
<dbReference type="GO" id="GO:0030288">
    <property type="term" value="C:outer membrane-bounded periplasmic space"/>
    <property type="evidence" value="ECO:0007669"/>
    <property type="project" value="TreeGrafter"/>
</dbReference>
<comment type="similarity">
    <text evidence="1">Belongs to the bacterial solute-binding protein 3 family.</text>
</comment>
<dbReference type="SUPFAM" id="SSF53850">
    <property type="entry name" value="Periplasmic binding protein-like II"/>
    <property type="match status" value="1"/>
</dbReference>
<proteinExistence type="inferred from homology"/>
<dbReference type="Proteomes" id="UP000741360">
    <property type="component" value="Unassembled WGS sequence"/>
</dbReference>
<evidence type="ECO:0000256" key="1">
    <source>
        <dbReference type="ARBA" id="ARBA00010333"/>
    </source>
</evidence>
<dbReference type="SMART" id="SM00062">
    <property type="entry name" value="PBPb"/>
    <property type="match status" value="1"/>
</dbReference>
<evidence type="ECO:0000259" key="6">
    <source>
        <dbReference type="SMART" id="SM00079"/>
    </source>
</evidence>
<dbReference type="GO" id="GO:0006865">
    <property type="term" value="P:amino acid transport"/>
    <property type="evidence" value="ECO:0007669"/>
    <property type="project" value="TreeGrafter"/>
</dbReference>
<feature type="domain" description="Ionotropic glutamate receptor C-terminal" evidence="6">
    <location>
        <begin position="35"/>
        <end position="261"/>
    </location>
</feature>
<evidence type="ECO:0000256" key="4">
    <source>
        <dbReference type="SAM" id="SignalP"/>
    </source>
</evidence>
<dbReference type="AlphaFoldDB" id="A0A932GNF5"/>
<dbReference type="InterPro" id="IPR001320">
    <property type="entry name" value="Iontro_rcpt_C"/>
</dbReference>
<feature type="chain" id="PRO_5036703047" evidence="4">
    <location>
        <begin position="24"/>
        <end position="284"/>
    </location>
</feature>
<dbReference type="GO" id="GO:0016020">
    <property type="term" value="C:membrane"/>
    <property type="evidence" value="ECO:0007669"/>
    <property type="project" value="InterPro"/>
</dbReference>
<dbReference type="PANTHER" id="PTHR30085:SF6">
    <property type="entry name" value="ABC TRANSPORTER GLUTAMINE-BINDING PROTEIN GLNH"/>
    <property type="match status" value="1"/>
</dbReference>
<dbReference type="SMART" id="SM00079">
    <property type="entry name" value="PBPe"/>
    <property type="match status" value="1"/>
</dbReference>
<keyword evidence="3 4" id="KW-0732">Signal</keyword>
<feature type="signal peptide" evidence="4">
    <location>
        <begin position="1"/>
        <end position="23"/>
    </location>
</feature>
<dbReference type="GO" id="GO:0015276">
    <property type="term" value="F:ligand-gated monoatomic ion channel activity"/>
    <property type="evidence" value="ECO:0007669"/>
    <property type="project" value="InterPro"/>
</dbReference>